<dbReference type="AlphaFoldDB" id="A0A1K0I8H6"/>
<feature type="compositionally biased region" description="Polar residues" evidence="1">
    <location>
        <begin position="54"/>
        <end position="64"/>
    </location>
</feature>
<sequence>MAFTITQLEALEQAIGSGELTVKYDGKEVTYRSLDDLTKAYNLVRGSLLASGQLTESTRTNRGPSSLAVFTRD</sequence>
<proteinExistence type="predicted"/>
<reference evidence="2" key="1">
    <citation type="submission" date="2016-09" db="EMBL/GenBank/DDBJ databases">
        <authorList>
            <person name="Capua I."/>
            <person name="De Benedictis P."/>
            <person name="Joannis T."/>
            <person name="Lombin L.H."/>
            <person name="Cattoli G."/>
        </authorList>
    </citation>
    <scope>NUCLEOTIDE SEQUENCE</scope>
    <source>
        <strain evidence="2">B9</strain>
    </source>
</reference>
<name>A0A1K0I8H6_CUPNE</name>
<feature type="region of interest" description="Disordered" evidence="1">
    <location>
        <begin position="54"/>
        <end position="73"/>
    </location>
</feature>
<protein>
    <submittedName>
        <fullName evidence="2">Uncharacterized protein</fullName>
    </submittedName>
</protein>
<accession>A0A1K0I8H6</accession>
<gene>
    <name evidence="2" type="ORF">CNECB9_1190023</name>
</gene>
<dbReference type="NCBIfam" id="NF047331">
    <property type="entry name" value="phage_HTJ"/>
    <property type="match status" value="1"/>
</dbReference>
<dbReference type="EMBL" id="FMSH01000023">
    <property type="protein sequence ID" value="SCU73549.1"/>
    <property type="molecule type" value="Genomic_DNA"/>
</dbReference>
<evidence type="ECO:0000256" key="1">
    <source>
        <dbReference type="SAM" id="MobiDB-lite"/>
    </source>
</evidence>
<evidence type="ECO:0000313" key="2">
    <source>
        <dbReference type="EMBL" id="SCU73549.1"/>
    </source>
</evidence>
<dbReference type="RefSeq" id="WP_340520021.1">
    <property type="nucleotide sequence ID" value="NZ_FMSH01000023.1"/>
</dbReference>
<organism evidence="2">
    <name type="scientific">Cupriavidus necator</name>
    <name type="common">Alcaligenes eutrophus</name>
    <name type="synonym">Ralstonia eutropha</name>
    <dbReference type="NCBI Taxonomy" id="106590"/>
    <lineage>
        <taxon>Bacteria</taxon>
        <taxon>Pseudomonadati</taxon>
        <taxon>Pseudomonadota</taxon>
        <taxon>Betaproteobacteria</taxon>
        <taxon>Burkholderiales</taxon>
        <taxon>Burkholderiaceae</taxon>
        <taxon>Cupriavidus</taxon>
    </lineage>
</organism>